<feature type="region of interest" description="Disordered" evidence="3">
    <location>
        <begin position="318"/>
        <end position="344"/>
    </location>
</feature>
<dbReference type="PANTHER" id="PTHR22916:SF51">
    <property type="entry name" value="GLYCOSYLTRANSFERASE EPSH-RELATED"/>
    <property type="match status" value="1"/>
</dbReference>
<feature type="domain" description="Glycosyltransferase 2-like" evidence="4">
    <location>
        <begin position="4"/>
        <end position="163"/>
    </location>
</feature>
<evidence type="ECO:0000256" key="1">
    <source>
        <dbReference type="ARBA" id="ARBA00022676"/>
    </source>
</evidence>
<reference evidence="5 6" key="1">
    <citation type="journal article" date="2016" name="Gut Pathog.">
        <title>Whole genome sequencing of "Faecalibaculum rodentium" ALO17, isolated from C57BL/6J laboratory mouse feces.</title>
        <authorList>
            <person name="Lim S."/>
            <person name="Chang D.H."/>
            <person name="Ahn S."/>
            <person name="Kim B.C."/>
        </authorList>
    </citation>
    <scope>NUCLEOTIDE SEQUENCE [LARGE SCALE GENOMIC DNA]</scope>
    <source>
        <strain evidence="5 6">Alo17</strain>
    </source>
</reference>
<dbReference type="Pfam" id="PF00535">
    <property type="entry name" value="Glycos_transf_2"/>
    <property type="match status" value="1"/>
</dbReference>
<dbReference type="GeneID" id="78477729"/>
<organism evidence="5 6">
    <name type="scientific">Faecalibaculum rodentium</name>
    <dbReference type="NCBI Taxonomy" id="1702221"/>
    <lineage>
        <taxon>Bacteria</taxon>
        <taxon>Bacillati</taxon>
        <taxon>Bacillota</taxon>
        <taxon>Erysipelotrichia</taxon>
        <taxon>Erysipelotrichales</taxon>
        <taxon>Erysipelotrichaceae</taxon>
        <taxon>Faecalibaculum</taxon>
    </lineage>
</organism>
<dbReference type="EMBL" id="CP011391">
    <property type="protein sequence ID" value="AMK54072.1"/>
    <property type="molecule type" value="Genomic_DNA"/>
</dbReference>
<name>A0A140DTU5_9FIRM</name>
<protein>
    <submittedName>
        <fullName evidence="5">Glycosyltransferase involved in cell wall biogenesis</fullName>
    </submittedName>
</protein>
<dbReference type="GO" id="GO:0016757">
    <property type="term" value="F:glycosyltransferase activity"/>
    <property type="evidence" value="ECO:0007669"/>
    <property type="project" value="UniProtKB-KW"/>
</dbReference>
<dbReference type="KEGG" id="fro:AALO17_09380"/>
<gene>
    <name evidence="5" type="ORF">AALO17_09380</name>
</gene>
<dbReference type="AlphaFoldDB" id="A0A140DTU5"/>
<dbReference type="STRING" id="1702221.AALO17_09380"/>
<keyword evidence="1" id="KW-0328">Glycosyltransferase</keyword>
<keyword evidence="6" id="KW-1185">Reference proteome</keyword>
<evidence type="ECO:0000256" key="3">
    <source>
        <dbReference type="SAM" id="MobiDB-lite"/>
    </source>
</evidence>
<dbReference type="Proteomes" id="UP000069771">
    <property type="component" value="Chromosome"/>
</dbReference>
<dbReference type="InterPro" id="IPR029044">
    <property type="entry name" value="Nucleotide-diphossugar_trans"/>
</dbReference>
<evidence type="ECO:0000313" key="5">
    <source>
        <dbReference type="EMBL" id="AMK54072.1"/>
    </source>
</evidence>
<dbReference type="PANTHER" id="PTHR22916">
    <property type="entry name" value="GLYCOSYLTRANSFERASE"/>
    <property type="match status" value="1"/>
</dbReference>
<sequence>MKISILIPVYNVKKWLDRCLDSLEAQTWKDWEAVLVNDGSTDASLEIAQRRAAQDARIHVFSYPNRGISVTRNRLLDHARGDAFLFVDSDDWIEPETLEKLVRVMEGKRCDIVQCGYQMDFGPVPFLRPVAGNGIHTREEALQMLVNNKGINNYPWGKLFRRHTFSNVRFPENVKGFEDTRTIFRTFLNASRIGTIPDRFVHYVQHPGSLTNCMSLATVYDMRRAYEYQENYLKKVLPHQHFDFNRNYYNTDMVIIYTLILFSHRKENPRFDPASIDWSKLTLSPILHGAYLAWLQIACLKMGWDIRKVLDETQWPVNADDSQKAASSSREKTAKPAAKRNRAR</sequence>
<evidence type="ECO:0000256" key="2">
    <source>
        <dbReference type="ARBA" id="ARBA00022679"/>
    </source>
</evidence>
<dbReference type="SUPFAM" id="SSF53448">
    <property type="entry name" value="Nucleotide-diphospho-sugar transferases"/>
    <property type="match status" value="1"/>
</dbReference>
<accession>A0A140DTU5</accession>
<dbReference type="Gene3D" id="3.90.550.10">
    <property type="entry name" value="Spore Coat Polysaccharide Biosynthesis Protein SpsA, Chain A"/>
    <property type="match status" value="1"/>
</dbReference>
<dbReference type="CDD" id="cd00761">
    <property type="entry name" value="Glyco_tranf_GTA_type"/>
    <property type="match status" value="1"/>
</dbReference>
<dbReference type="InterPro" id="IPR001173">
    <property type="entry name" value="Glyco_trans_2-like"/>
</dbReference>
<keyword evidence="2 5" id="KW-0808">Transferase</keyword>
<dbReference type="RefSeq" id="WP_082743241.1">
    <property type="nucleotide sequence ID" value="NZ_CAMTBT010000086.1"/>
</dbReference>
<evidence type="ECO:0000313" key="6">
    <source>
        <dbReference type="Proteomes" id="UP000069771"/>
    </source>
</evidence>
<evidence type="ECO:0000259" key="4">
    <source>
        <dbReference type="Pfam" id="PF00535"/>
    </source>
</evidence>
<dbReference type="OrthoDB" id="9807674at2"/>
<proteinExistence type="predicted"/>